<accession>A0A7H2QSI4</accession>
<gene>
    <name evidence="1" type="ORF">IC779_10210</name>
</gene>
<dbReference type="EMBL" id="CP061828">
    <property type="protein sequence ID" value="QOD71495.1"/>
    <property type="molecule type" value="Genomic_DNA"/>
</dbReference>
<proteinExistence type="predicted"/>
<reference evidence="2" key="2">
    <citation type="submission" date="2020-10" db="EMBL/GenBank/DDBJ databases">
        <title>Clinical and molecular characterization of Acinetobacter seifertii in Taiwan.</title>
        <authorList>
            <person name="Li L.-H."/>
            <person name="Yang Y.-S."/>
            <person name="Sun J.-R."/>
            <person name="Huang T.-W."/>
            <person name="Huang W.-C."/>
            <person name="Wang Y.-C."/>
            <person name="Kuo T.-H."/>
            <person name="Kuo S.-C."/>
            <person name="Chen T.-L."/>
        </authorList>
    </citation>
    <scope>NUCLEOTIDE SEQUENCE [LARGE SCALE GENOMIC DNA]</scope>
    <source>
        <strain evidence="2">AS42</strain>
    </source>
</reference>
<organism evidence="1 2">
    <name type="scientific">Acinetobacter seifertii</name>
    <dbReference type="NCBI Taxonomy" id="1530123"/>
    <lineage>
        <taxon>Bacteria</taxon>
        <taxon>Pseudomonadati</taxon>
        <taxon>Pseudomonadota</taxon>
        <taxon>Gammaproteobacteria</taxon>
        <taxon>Moraxellales</taxon>
        <taxon>Moraxellaceae</taxon>
        <taxon>Acinetobacter</taxon>
        <taxon>Acinetobacter calcoaceticus/baumannii complex</taxon>
    </lineage>
</organism>
<protein>
    <submittedName>
        <fullName evidence="1">Uncharacterized protein</fullName>
    </submittedName>
</protein>
<dbReference type="Pfam" id="PF20012">
    <property type="entry name" value="GAP1-N1"/>
    <property type="match status" value="1"/>
</dbReference>
<evidence type="ECO:0000313" key="2">
    <source>
        <dbReference type="Proteomes" id="UP000516672"/>
    </source>
</evidence>
<sequence>MDTIKIEKAIFGQVNQGHGLRFFSSNKDFFNKAGPLLDLPDVIPSGVNPFPYISGFPLENYYVIAKTFLDANASRAGMVIVYALAIPLEEIVYLNEINQLIDLLPNEPIKENDFLTQALVFDISQNINIINGYSNIQLAELLVGRRKEPFIHVGHLDFNKSVISIWAILWPSMRKNFIFRLSLRPGDCIEPAFPNLVCIPEALVARWNQDYKRINQASKIDSISSAAQALYSGYNEYKDFIEKFGIQIKSPQSLNLLVQAKEKYTSNFNKFSEFLNLVRFIEVLSPNSTAGYAGKQILIRQFENLIKESKIGDILKLRNLKGLGFSNFQVVWQAIVSKIENNQFIADDDHFIIEMVEDALDAENGSSNNWKDSIQLGFSLAFNNLNTSIFLSTWRWLNLNHQLILQLLDSITISPVIENQLVVHAPRNISKEIEEFLIPFLRDRNLLHLHGLIVGTQYSTLEAFRQQLLIDKDISFTTGLEAITSRAQASELLQACLDMNDERINDIVVSQAAKNPHILKDVNFSSPNSLFIWAKVLINNPEVWNAPKNSQEILFSLLNEYLTSRRSTHVELILLLSNTPIADLCDFSNRIDIWNLEDKTLCDNFLKQTALGWYSRALESDLIDLDSILEKSVCAIPGLNERLKQDSLYNVKGVLTIFSSISLFSESEFIDWLIFWLNSSSQKIEADMKMIGQIINQNRWDNAATVVFNESKLLSLNLNPILNSCKGLLSIWNRLTLGNVSDNDRWEAFWVLLESLYPKGPDDQDIWARAGGKTSFLRLLGSGRENWRDAIRKIRNGSKPHPSNLIREMKSDFPNNERVSILSNLF</sequence>
<reference evidence="1 2" key="1">
    <citation type="submission" date="2020-09" db="EMBL/GenBank/DDBJ databases">
        <authorList>
            <person name="Chen F.-J."/>
            <person name="Lee Y.-T."/>
        </authorList>
    </citation>
    <scope>NUCLEOTIDE SEQUENCE [LARGE SCALE GENOMIC DNA]</scope>
    <source>
        <strain evidence="1 2">AS42</strain>
    </source>
</reference>
<evidence type="ECO:0000313" key="1">
    <source>
        <dbReference type="EMBL" id="QOD71495.1"/>
    </source>
</evidence>
<dbReference type="RefSeq" id="WP_190977656.1">
    <property type="nucleotide sequence ID" value="NZ_CP061568.1"/>
</dbReference>
<dbReference type="AlphaFoldDB" id="A0A7H2QSI4"/>
<dbReference type="Proteomes" id="UP000516672">
    <property type="component" value="Chromosome"/>
</dbReference>
<name>A0A7H2QSI4_9GAMM</name>